<dbReference type="PANTHER" id="PTHR43201">
    <property type="entry name" value="ACYL-COA SYNTHETASE"/>
    <property type="match status" value="1"/>
</dbReference>
<name>A0A1U9UPK0_CUPNE</name>
<dbReference type="FunFam" id="3.40.50.12780:FF:000003">
    <property type="entry name" value="Long-chain-fatty-acid--CoA ligase FadD"/>
    <property type="match status" value="1"/>
</dbReference>
<evidence type="ECO:0000313" key="5">
    <source>
        <dbReference type="EMBL" id="AQV94085.1"/>
    </source>
</evidence>
<dbReference type="NCBIfam" id="NF009233">
    <property type="entry name" value="PRK12583.1"/>
    <property type="match status" value="1"/>
</dbReference>
<feature type="domain" description="AMP-dependent synthetase/ligase" evidence="3">
    <location>
        <begin position="62"/>
        <end position="452"/>
    </location>
</feature>
<dbReference type="InterPro" id="IPR000873">
    <property type="entry name" value="AMP-dep_synth/lig_dom"/>
</dbReference>
<dbReference type="EMBL" id="CP017757">
    <property type="protein sequence ID" value="AQV94085.1"/>
    <property type="molecule type" value="Genomic_DNA"/>
</dbReference>
<dbReference type="CDD" id="cd05917">
    <property type="entry name" value="FACL_like_2"/>
    <property type="match status" value="1"/>
</dbReference>
<evidence type="ECO:0000313" key="6">
    <source>
        <dbReference type="Proteomes" id="UP000189627"/>
    </source>
</evidence>
<dbReference type="Pfam" id="PF00501">
    <property type="entry name" value="AMP-binding"/>
    <property type="match status" value="1"/>
</dbReference>
<dbReference type="FunFam" id="3.30.300.30:FF:000008">
    <property type="entry name" value="2,3-dihydroxybenzoate-AMP ligase"/>
    <property type="match status" value="1"/>
</dbReference>
<dbReference type="KEGG" id="cuh:BJN34_09310"/>
<organism evidence="5 6">
    <name type="scientific">Cupriavidus necator</name>
    <name type="common">Alcaligenes eutrophus</name>
    <name type="synonym">Ralstonia eutropha</name>
    <dbReference type="NCBI Taxonomy" id="106590"/>
    <lineage>
        <taxon>Bacteria</taxon>
        <taxon>Pseudomonadati</taxon>
        <taxon>Pseudomonadota</taxon>
        <taxon>Betaproteobacteria</taxon>
        <taxon>Burkholderiales</taxon>
        <taxon>Burkholderiaceae</taxon>
        <taxon>Cupriavidus</taxon>
    </lineage>
</organism>
<dbReference type="Pfam" id="PF13193">
    <property type="entry name" value="AMP-binding_C"/>
    <property type="match status" value="1"/>
</dbReference>
<dbReference type="PANTHER" id="PTHR43201:SF5">
    <property type="entry name" value="MEDIUM-CHAIN ACYL-COA LIGASE ACSF2, MITOCHONDRIAL"/>
    <property type="match status" value="1"/>
</dbReference>
<keyword evidence="2" id="KW-0436">Ligase</keyword>
<evidence type="ECO:0000256" key="1">
    <source>
        <dbReference type="ARBA" id="ARBA00006432"/>
    </source>
</evidence>
<dbReference type="AlphaFoldDB" id="A0A1U9UPK0"/>
<dbReference type="RefSeq" id="WP_234824936.1">
    <property type="nucleotide sequence ID" value="NZ_CP017757.2"/>
</dbReference>
<evidence type="ECO:0000259" key="3">
    <source>
        <dbReference type="Pfam" id="PF00501"/>
    </source>
</evidence>
<dbReference type="InterPro" id="IPR042099">
    <property type="entry name" value="ANL_N_sf"/>
</dbReference>
<dbReference type="SUPFAM" id="SSF56801">
    <property type="entry name" value="Acetyl-CoA synthetase-like"/>
    <property type="match status" value="1"/>
</dbReference>
<dbReference type="GO" id="GO:0006631">
    <property type="term" value="P:fatty acid metabolic process"/>
    <property type="evidence" value="ECO:0007669"/>
    <property type="project" value="TreeGrafter"/>
</dbReference>
<dbReference type="Proteomes" id="UP000189627">
    <property type="component" value="Chromosome 1"/>
</dbReference>
<dbReference type="Gene3D" id="3.30.300.30">
    <property type="match status" value="1"/>
</dbReference>
<reference evidence="6" key="1">
    <citation type="submission" date="2017-02" db="EMBL/GenBank/DDBJ databases">
        <title>Complete genome sequence of Cupriavidus necator strain NH9, a 3-chlorobenzoate degrader.</title>
        <authorList>
            <person name="Moriuchi R."/>
            <person name="Dohra H."/>
            <person name="Ogawa N."/>
        </authorList>
    </citation>
    <scope>NUCLEOTIDE SEQUENCE [LARGE SCALE GENOMIC DNA]</scope>
    <source>
        <strain evidence="6">NH9</strain>
    </source>
</reference>
<evidence type="ECO:0000259" key="4">
    <source>
        <dbReference type="Pfam" id="PF13193"/>
    </source>
</evidence>
<dbReference type="PROSITE" id="PS00455">
    <property type="entry name" value="AMP_BINDING"/>
    <property type="match status" value="1"/>
</dbReference>
<comment type="similarity">
    <text evidence="1">Belongs to the ATP-dependent AMP-binding enzyme family.</text>
</comment>
<feature type="domain" description="AMP-binding enzyme C-terminal" evidence="4">
    <location>
        <begin position="502"/>
        <end position="577"/>
    </location>
</feature>
<dbReference type="InterPro" id="IPR025110">
    <property type="entry name" value="AMP-bd_C"/>
</dbReference>
<dbReference type="InterPro" id="IPR045851">
    <property type="entry name" value="AMP-bd_C_sf"/>
</dbReference>
<sequence length="596" mass="65947">MREIEQRMAHLSANHGLMSSIRVEGAPTGTNLQSEIGADALSHVRGDTDVALSSQTIPQFLAQTVQKFPDRLAVVFREQDIRWTWREFSQEVDVFATALLGIGLKQGDRIGICSPNRVEWLVTQFATARLGLILVNINPAYGASEFEYAMNKVGCRAIVTAERFKASDYLQMLQTLAPELTSHRSGSLDSKRLPSLRSIIRTGDSDTPGMFGYNALMAAARTVVDTEALDAVSATLDPHDAINIQFTSGTTGSPKGATLSHYNIVNNARHIGMAMRFTEQDSLCIPVPLYHCFGMVIGVLACISAGASMVFPSESFDPATTLSSIEAERCTALHGVPTMFIAQLNHPDFEQYDLSSLRTGMMAGSPCPIETMKDVIEKMHMPEITIGYGMTETSPISFQTTPTDPIDQRVETVGRIQPHLEVKLIAADGSTVCVGEIGELCTRGYAVMKGYWQDEMKTSETLVDGWMRTGDLATIDANGYCRIVGRAKDMLIRGGENVYPREIEEFLFCHPKIESVQVFGVPDKKYGEEACAWIIAKAGEEIDEADIREYCEGNISYFKVPKYIRFVREFPMTVTGKVQKFSMRDQMIEELKELRS</sequence>
<dbReference type="GO" id="GO:0031956">
    <property type="term" value="F:medium-chain fatty acid-CoA ligase activity"/>
    <property type="evidence" value="ECO:0007669"/>
    <property type="project" value="TreeGrafter"/>
</dbReference>
<protein>
    <submittedName>
        <fullName evidence="5">AMP-binding protein</fullName>
    </submittedName>
</protein>
<dbReference type="InterPro" id="IPR020845">
    <property type="entry name" value="AMP-binding_CS"/>
</dbReference>
<accession>A0A1U9UPK0</accession>
<evidence type="ECO:0000256" key="2">
    <source>
        <dbReference type="ARBA" id="ARBA00022598"/>
    </source>
</evidence>
<gene>
    <name evidence="5" type="ORF">BJN34_09310</name>
</gene>
<proteinExistence type="inferred from homology"/>
<dbReference type="Gene3D" id="3.40.50.12780">
    <property type="entry name" value="N-terminal domain of ligase-like"/>
    <property type="match status" value="1"/>
</dbReference>